<protein>
    <submittedName>
        <fullName evidence="2">Uncharacterized protein</fullName>
    </submittedName>
</protein>
<keyword evidence="3" id="KW-1185">Reference proteome</keyword>
<evidence type="ECO:0000313" key="3">
    <source>
        <dbReference type="Proteomes" id="UP000291084"/>
    </source>
</evidence>
<dbReference type="EMBL" id="AP015044">
    <property type="protein sequence ID" value="BAU02383.1"/>
    <property type="molecule type" value="Genomic_DNA"/>
</dbReference>
<organism evidence="2 3">
    <name type="scientific">Vigna angularis var. angularis</name>
    <dbReference type="NCBI Taxonomy" id="157739"/>
    <lineage>
        <taxon>Eukaryota</taxon>
        <taxon>Viridiplantae</taxon>
        <taxon>Streptophyta</taxon>
        <taxon>Embryophyta</taxon>
        <taxon>Tracheophyta</taxon>
        <taxon>Spermatophyta</taxon>
        <taxon>Magnoliopsida</taxon>
        <taxon>eudicotyledons</taxon>
        <taxon>Gunneridae</taxon>
        <taxon>Pentapetalae</taxon>
        <taxon>rosids</taxon>
        <taxon>fabids</taxon>
        <taxon>Fabales</taxon>
        <taxon>Fabaceae</taxon>
        <taxon>Papilionoideae</taxon>
        <taxon>50 kb inversion clade</taxon>
        <taxon>NPAAA clade</taxon>
        <taxon>indigoferoid/millettioid clade</taxon>
        <taxon>Phaseoleae</taxon>
        <taxon>Vigna</taxon>
    </lineage>
</organism>
<proteinExistence type="predicted"/>
<accession>A0A0S3TB23</accession>
<name>A0A0S3TB23_PHAAN</name>
<feature type="compositionally biased region" description="Gly residues" evidence="1">
    <location>
        <begin position="44"/>
        <end position="54"/>
    </location>
</feature>
<gene>
    <name evidence="2" type="primary">Vigan.11G190000</name>
    <name evidence="2" type="ORF">VIGAN_11190000</name>
</gene>
<evidence type="ECO:0000256" key="1">
    <source>
        <dbReference type="SAM" id="MobiDB-lite"/>
    </source>
</evidence>
<sequence>MATVRVSSSNGSTGREGGDSSDGSRSSSPSLVSSSYLERPEPEGGSGPRSPVGGGERVINGISLFLLQVGIVIDAERAEPASGWPVIGGYDWASHEVGSYESEFSTQEELRSWAERSFIASTTVQQLKETRARSDWIVEEAERLKLEAKGLTESEKELQSHVERTNETIVVLNTNVQIEHEEDFNKALRQTAFLLGADPLAVDFDIC</sequence>
<feature type="compositionally biased region" description="Low complexity" evidence="1">
    <location>
        <begin position="21"/>
        <end position="35"/>
    </location>
</feature>
<reference evidence="2 3" key="1">
    <citation type="journal article" date="2015" name="Sci. Rep.">
        <title>The power of single molecule real-time sequencing technology in the de novo assembly of a eukaryotic genome.</title>
        <authorList>
            <person name="Sakai H."/>
            <person name="Naito K."/>
            <person name="Ogiso-Tanaka E."/>
            <person name="Takahashi Y."/>
            <person name="Iseki K."/>
            <person name="Muto C."/>
            <person name="Satou K."/>
            <person name="Teruya K."/>
            <person name="Shiroma A."/>
            <person name="Shimoji M."/>
            <person name="Hirano T."/>
            <person name="Itoh T."/>
            <person name="Kaga A."/>
            <person name="Tomooka N."/>
        </authorList>
    </citation>
    <scope>NUCLEOTIDE SEQUENCE [LARGE SCALE GENOMIC DNA]</scope>
    <source>
        <strain evidence="3">cv. Shumari</strain>
    </source>
</reference>
<dbReference type="Proteomes" id="UP000291084">
    <property type="component" value="Chromosome 11"/>
</dbReference>
<feature type="compositionally biased region" description="Polar residues" evidence="1">
    <location>
        <begin position="1"/>
        <end position="10"/>
    </location>
</feature>
<evidence type="ECO:0000313" key="2">
    <source>
        <dbReference type="EMBL" id="BAU02383.1"/>
    </source>
</evidence>
<dbReference type="AlphaFoldDB" id="A0A0S3TB23"/>
<feature type="region of interest" description="Disordered" evidence="1">
    <location>
        <begin position="1"/>
        <end position="54"/>
    </location>
</feature>